<name>A0A813CLA9_9DINO</name>
<proteinExistence type="predicted"/>
<dbReference type="Proteomes" id="UP000601435">
    <property type="component" value="Unassembled WGS sequence"/>
</dbReference>
<comment type="caution">
    <text evidence="3">The sequence shown here is derived from an EMBL/GenBank/DDBJ whole genome shotgun (WGS) entry which is preliminary data.</text>
</comment>
<reference evidence="3" key="1">
    <citation type="submission" date="2021-02" db="EMBL/GenBank/DDBJ databases">
        <authorList>
            <person name="Dougan E. K."/>
            <person name="Rhodes N."/>
            <person name="Thang M."/>
            <person name="Chan C."/>
        </authorList>
    </citation>
    <scope>NUCLEOTIDE SEQUENCE</scope>
</reference>
<keyword evidence="2" id="KW-1133">Transmembrane helix</keyword>
<evidence type="ECO:0000313" key="4">
    <source>
        <dbReference type="Proteomes" id="UP000601435"/>
    </source>
</evidence>
<dbReference type="AlphaFoldDB" id="A0A813CLA9"/>
<feature type="transmembrane region" description="Helical" evidence="2">
    <location>
        <begin position="62"/>
        <end position="88"/>
    </location>
</feature>
<evidence type="ECO:0000256" key="2">
    <source>
        <dbReference type="SAM" id="Phobius"/>
    </source>
</evidence>
<organism evidence="3 4">
    <name type="scientific">Symbiodinium necroappetens</name>
    <dbReference type="NCBI Taxonomy" id="1628268"/>
    <lineage>
        <taxon>Eukaryota</taxon>
        <taxon>Sar</taxon>
        <taxon>Alveolata</taxon>
        <taxon>Dinophyceae</taxon>
        <taxon>Suessiales</taxon>
        <taxon>Symbiodiniaceae</taxon>
        <taxon>Symbiodinium</taxon>
    </lineage>
</organism>
<protein>
    <submittedName>
        <fullName evidence="3">Uncharacterized protein</fullName>
    </submittedName>
</protein>
<evidence type="ECO:0000256" key="1">
    <source>
        <dbReference type="SAM" id="MobiDB-lite"/>
    </source>
</evidence>
<feature type="region of interest" description="Disordered" evidence="1">
    <location>
        <begin position="151"/>
        <end position="177"/>
    </location>
</feature>
<gene>
    <name evidence="3" type="ORF">SNEC2469_LOCUS34951</name>
</gene>
<evidence type="ECO:0000313" key="3">
    <source>
        <dbReference type="EMBL" id="CAE7943190.1"/>
    </source>
</evidence>
<keyword evidence="2" id="KW-0812">Transmembrane</keyword>
<feature type="compositionally biased region" description="Low complexity" evidence="1">
    <location>
        <begin position="151"/>
        <end position="163"/>
    </location>
</feature>
<accession>A0A813CLA9</accession>
<dbReference type="EMBL" id="CAJNJA010098864">
    <property type="protein sequence ID" value="CAE7943190.1"/>
    <property type="molecule type" value="Genomic_DNA"/>
</dbReference>
<dbReference type="OrthoDB" id="10646132at2759"/>
<keyword evidence="2" id="KW-0472">Membrane</keyword>
<sequence>MTPWLARLFASAAWAASRGWEAARATASLPPTCRQAMAHAALLCSGVEPVYFSAGFGPLSLAWGWLLLGLALGALLRPVLLACVLFAARHAGAAPGPLVRPVRSPQDSAHARADAAVEVLRCVALGGRDELHALAASAGLSPAALAEALATPAPAAPATPTSTQPRRRRNRADTAAR</sequence>
<keyword evidence="4" id="KW-1185">Reference proteome</keyword>